<dbReference type="Proteomes" id="UP000264353">
    <property type="component" value="Chromosome A8"/>
</dbReference>
<evidence type="ECO:0000256" key="2">
    <source>
        <dbReference type="ARBA" id="ARBA00004496"/>
    </source>
</evidence>
<evidence type="ECO:0000259" key="9">
    <source>
        <dbReference type="PROSITE" id="PS51697"/>
    </source>
</evidence>
<dbReference type="InterPro" id="IPR035897">
    <property type="entry name" value="Toll_tir_struct_dom_sf"/>
</dbReference>
<keyword evidence="4" id="KW-0433">Leucine-rich repeat</keyword>
<dbReference type="Gene3D" id="3.80.10.10">
    <property type="entry name" value="Ribonuclease Inhibitor"/>
    <property type="match status" value="2"/>
</dbReference>
<keyword evidence="6" id="KW-0378">Hydrolase</keyword>
<dbReference type="InterPro" id="IPR002182">
    <property type="entry name" value="NB-ARC"/>
</dbReference>
<dbReference type="GO" id="GO:0005634">
    <property type="term" value="C:nucleus"/>
    <property type="evidence" value="ECO:0007669"/>
    <property type="project" value="UniProtKB-SubCell"/>
</dbReference>
<dbReference type="SUPFAM" id="SSF53474">
    <property type="entry name" value="alpha/beta-Hydrolases"/>
    <property type="match status" value="1"/>
</dbReference>
<dbReference type="SUPFAM" id="SSF52540">
    <property type="entry name" value="P-loop containing nucleoside triphosphate hydrolases"/>
    <property type="match status" value="1"/>
</dbReference>
<dbReference type="GO" id="GO:0007165">
    <property type="term" value="P:signal transduction"/>
    <property type="evidence" value="ECO:0007669"/>
    <property type="project" value="InterPro"/>
</dbReference>
<evidence type="ECO:0000256" key="7">
    <source>
        <dbReference type="ARBA" id="ARBA00022821"/>
    </source>
</evidence>
<proteinExistence type="predicted"/>
<accession>A0A397YGX5</accession>
<dbReference type="Pfam" id="PF18117">
    <property type="entry name" value="EDS1_EP"/>
    <property type="match status" value="1"/>
</dbReference>
<evidence type="ECO:0000256" key="5">
    <source>
        <dbReference type="ARBA" id="ARBA00022737"/>
    </source>
</evidence>
<dbReference type="FunFam" id="3.80.10.10:FF:000386">
    <property type="entry name" value="Disease resistance protein RPS4"/>
    <property type="match status" value="1"/>
</dbReference>
<dbReference type="SUPFAM" id="SSF46785">
    <property type="entry name" value="Winged helix' DNA-binding domain"/>
    <property type="match status" value="1"/>
</dbReference>
<evidence type="ECO:0000256" key="3">
    <source>
        <dbReference type="ARBA" id="ARBA00022490"/>
    </source>
</evidence>
<dbReference type="Pfam" id="PF23282">
    <property type="entry name" value="WHD_ROQ1"/>
    <property type="match status" value="1"/>
</dbReference>
<dbReference type="InterPro" id="IPR042197">
    <property type="entry name" value="Apaf_helical"/>
</dbReference>
<dbReference type="PANTHER" id="PTHR46898:SF5">
    <property type="entry name" value="SENESCENCE-ASSOCIATED CARBOXYLESTERASE 101"/>
    <property type="match status" value="1"/>
</dbReference>
<dbReference type="GO" id="GO:0005737">
    <property type="term" value="C:cytoplasm"/>
    <property type="evidence" value="ECO:0007669"/>
    <property type="project" value="UniProtKB-SubCell"/>
</dbReference>
<dbReference type="GO" id="GO:0006952">
    <property type="term" value="P:defense response"/>
    <property type="evidence" value="ECO:0007669"/>
    <property type="project" value="UniProtKB-KW"/>
</dbReference>
<dbReference type="InterPro" id="IPR036390">
    <property type="entry name" value="WH_DNA-bd_sf"/>
</dbReference>
<sequence length="1511" mass="172499">MFSSSLKSSQFGQFVLSSGILDISWSKISQLHGSTYHEKNSALRTEIYDEEYSKYILVVFSAPPICKNSSPPTLISGDTNTFSFLYSDKIPSFSLHTPALEIFTSNYVELLMLKSELSESQKPVIITGAALGGSVASLFTLWLVEAVNRRQKRPLCITFGSPLIGDAALQQILQHSVMNSCFLHVVDAAQSPITEDLFKPFGMFLICFGSECICIDDPEAVLEFLNGVNADLVGWTDYGEVIKRLRYSSMAASSLMIDDTIIDRMEGRARKKKLRFDQLKKLNDIKIGTIYLEQFVKQSKKSKICSYDCFKTQTIFPYSQFRNELNDFFKSVVEEIENMPRKEKSALKTRSLFAGNNYRRLVEPFDIAEHYLSGRKEYRTTGRSRHYVMLEKWLNELFYKSYSTHRPGKDLSDLITVDSCFWAEVEEAIIVINLLKTNVGMKHEELIGKLVRFEEYVWEMILKSEVSPEIFLEKSSFMRWWKEYKEIKGRYGFNSSPSPFTKFMNSEMYKNYGLPFTKDNIDDLETAPRPGHRLNTFKEEEGQEVCLKVRDDYLQVVFFEFHVLDYDKTPDEKSKALNTISKISGVFPTVEWFEETKLIVFATMDPIETVEKLGKYWNAEIVNVWRSKKAKPNKESGKEQSEKQVEVSVKTKEIKDGRSVLSGSGCIIATVRGKSTDTALSMRNPNDDWSSFCEFLSTHQPPLNLSECRAENVIDFLRMQQASGDVEALAGHLSAMCEAYDIKLKENPFHSLAVTRYVEEVTRESQCILIFYDSHDVDEPHFMETILKELHERQLTPLTYNLSGRENKDTELLDRSSVGIVVLSNSYSCSSESLAYLVAIMEHWQAEKFVTTPVHFRVTLSDTGLEEVQTQCLNPIQADRVQNWKAAMAEIPSVHGHGWTKGTQVMLAKEVVRNTCLRLDLKKYTNLARTVAYIKNLKPSDVEIVGLWGMAGIGKTSIAREIYGLLAPDYDMCYFLQDFYLTCQKKGMMQMRDDFLSKVFREEKLSISACDIKPSFMRHWFHSKKILLVLDDVSNASDAEAVVGGFGWISHGHRIILTSRRKQVLVQCKVQEPYEIRRLCQFESSRLCKQYLNGESEVIKELVSCSSGIPLSLEVLGSSVSKQRIKDMKKHLQSLRRNPPTQIQETFRRSFDGLDGNQKNIFLDLACFFSGENKDHVVQLLDACGFLTNLGICDLIDESLITLVDNAIEMPIPFQDFGRFIVLEEDEDPCERSRLWDSDDITNVLTKNSGTEAIEGIFLDASDLTCENFIKLSRTVFDNMYGLRLLKFYDSTSWNQCKLSLPDGLDTLPDELRLLHWEHYPLEYLPQEFIPENLVELNMPYSNMEKLWEEKKNLKKLKKIRLSHSRKLTDILMLSEALNLEDIDLEGCTSLVDISTSIPRYGKLVTLNMKDCSGLRTLPAMMVDLTSLKLLNLSGCSELDEVQDFAPNLKELYLAGTAIRELPLSTENLTNLATLDLENCSRLQQLPSGIRNSKSIVELKLSGCTNLESLP</sequence>
<dbReference type="Pfam" id="PF04852">
    <property type="entry name" value="ALOG_dom"/>
    <property type="match status" value="1"/>
</dbReference>
<comment type="subcellular location">
    <subcellularLocation>
        <location evidence="2">Cytoplasm</location>
    </subcellularLocation>
    <subcellularLocation>
        <location evidence="1">Nucleus</location>
    </subcellularLocation>
</comment>
<dbReference type="Gene3D" id="3.40.50.10140">
    <property type="entry name" value="Toll/interleukin-1 receptor homology (TIR) domain"/>
    <property type="match status" value="1"/>
</dbReference>
<dbReference type="Pfam" id="PF01582">
    <property type="entry name" value="TIR"/>
    <property type="match status" value="1"/>
</dbReference>
<dbReference type="Gene3D" id="1.10.8.430">
    <property type="entry name" value="Helical domain of apoptotic protease-activating factors"/>
    <property type="match status" value="1"/>
</dbReference>
<evidence type="ECO:0000256" key="4">
    <source>
        <dbReference type="ARBA" id="ARBA00022614"/>
    </source>
</evidence>
<dbReference type="PROSITE" id="PS51697">
    <property type="entry name" value="ALOG"/>
    <property type="match status" value="1"/>
</dbReference>
<dbReference type="Pfam" id="PF01764">
    <property type="entry name" value="Lipase_3"/>
    <property type="match status" value="1"/>
</dbReference>
<dbReference type="InterPro" id="IPR006936">
    <property type="entry name" value="ALOG_dom"/>
</dbReference>
<evidence type="ECO:0000256" key="1">
    <source>
        <dbReference type="ARBA" id="ARBA00004123"/>
    </source>
</evidence>
<dbReference type="SUPFAM" id="SSF52058">
    <property type="entry name" value="L domain-like"/>
    <property type="match status" value="1"/>
</dbReference>
<dbReference type="InterPro" id="IPR041266">
    <property type="entry name" value="EDS1_EP"/>
</dbReference>
<keyword evidence="7" id="KW-0611">Plant defense</keyword>
<dbReference type="PANTHER" id="PTHR46898">
    <property type="entry name" value="SENESCENCE-ASSOCIATED CARBOXYLESTERASE 101"/>
    <property type="match status" value="1"/>
</dbReference>
<reference evidence="10 11" key="1">
    <citation type="submission" date="2018-06" db="EMBL/GenBank/DDBJ databases">
        <title>WGS assembly of Brassica rapa FPsc.</title>
        <authorList>
            <person name="Bowman J."/>
            <person name="Kohchi T."/>
            <person name="Yamato K."/>
            <person name="Jenkins J."/>
            <person name="Shu S."/>
            <person name="Ishizaki K."/>
            <person name="Yamaoka S."/>
            <person name="Nishihama R."/>
            <person name="Nakamura Y."/>
            <person name="Berger F."/>
            <person name="Adam C."/>
            <person name="Aki S."/>
            <person name="Althoff F."/>
            <person name="Araki T."/>
            <person name="Arteaga-Vazquez M."/>
            <person name="Balasubrmanian S."/>
            <person name="Bauer D."/>
            <person name="Boehm C."/>
            <person name="Briginshaw L."/>
            <person name="Caballero-Perez J."/>
            <person name="Catarino B."/>
            <person name="Chen F."/>
            <person name="Chiyoda S."/>
            <person name="Chovatia M."/>
            <person name="Davies K."/>
            <person name="Delmans M."/>
            <person name="Demura T."/>
            <person name="Dierschke T."/>
            <person name="Dolan L."/>
            <person name="Dorantes-Acosta A."/>
            <person name="Eklund D."/>
            <person name="Florent S."/>
            <person name="Flores-Sandoval E."/>
            <person name="Fujiyama A."/>
            <person name="Fukuzawa H."/>
            <person name="Galik B."/>
            <person name="Grimanelli D."/>
            <person name="Grimwood J."/>
            <person name="Grossniklaus U."/>
            <person name="Hamada T."/>
            <person name="Haseloff J."/>
            <person name="Hetherington A."/>
            <person name="Higo A."/>
            <person name="Hirakawa Y."/>
            <person name="Hundley H."/>
            <person name="Ikeda Y."/>
            <person name="Inoue K."/>
            <person name="Inoue S."/>
            <person name="Ishida S."/>
            <person name="Jia Q."/>
            <person name="Kakita M."/>
            <person name="Kanazawa T."/>
            <person name="Kawai Y."/>
            <person name="Kawashima T."/>
            <person name="Kennedy M."/>
            <person name="Kinose K."/>
            <person name="Kinoshita T."/>
            <person name="Kohara Y."/>
            <person name="Koide E."/>
            <person name="Komatsu K."/>
            <person name="Kopischke S."/>
            <person name="Kubo M."/>
            <person name="Kyozuka J."/>
            <person name="Lagercrantz U."/>
            <person name="Lin S."/>
            <person name="Lindquist E."/>
            <person name="Lipzen A."/>
            <person name="Lu C."/>
            <person name="Luna E."/>
            <person name="Martienssen R."/>
            <person name="Minamino N."/>
            <person name="Mizutani M."/>
            <person name="Mizutani M."/>
            <person name="Mochizuki N."/>
            <person name="Monte I."/>
            <person name="Mosher R."/>
            <person name="Nagasaki H."/>
            <person name="Nakagami H."/>
            <person name="Naramoto S."/>
            <person name="Nishitani K."/>
            <person name="Ohtani M."/>
            <person name="Okamoto T."/>
            <person name="Okumura M."/>
            <person name="Phillips J."/>
            <person name="Pollak B."/>
            <person name="Reinders A."/>
            <person name="Roevekamp M."/>
            <person name="Sano R."/>
            <person name="Sawa S."/>
            <person name="Schmid M."/>
            <person name="Shirakawa M."/>
            <person name="Solano R."/>
            <person name="Spunde A."/>
            <person name="Suetsugu N."/>
            <person name="Sugano S."/>
            <person name="Sugiyama A."/>
            <person name="Sun R."/>
            <person name="Suzuki Y."/>
            <person name="Takenaka M."/>
            <person name="Takezawa D."/>
            <person name="Tomogane H."/>
            <person name="Tsuzuki M."/>
            <person name="Ueda T."/>
            <person name="Umeda M."/>
            <person name="Ward J."/>
            <person name="Watanabe Y."/>
            <person name="Yazaki K."/>
            <person name="Yokoyama R."/>
            <person name="Yoshitake Y."/>
            <person name="Yotsui I."/>
            <person name="Zachgo S."/>
            <person name="Schmutz J."/>
        </authorList>
    </citation>
    <scope>NUCLEOTIDE SEQUENCE [LARGE SCALE GENOMIC DNA]</scope>
    <source>
        <strain evidence="11">cv. B-3</strain>
    </source>
</reference>
<dbReference type="GO" id="GO:0052689">
    <property type="term" value="F:carboxylic ester hydrolase activity"/>
    <property type="evidence" value="ECO:0007669"/>
    <property type="project" value="InterPro"/>
</dbReference>
<dbReference type="GO" id="GO:0006629">
    <property type="term" value="P:lipid metabolic process"/>
    <property type="evidence" value="ECO:0007669"/>
    <property type="project" value="InterPro"/>
</dbReference>
<dbReference type="Gene3D" id="3.40.50.300">
    <property type="entry name" value="P-loop containing nucleotide triphosphate hydrolases"/>
    <property type="match status" value="1"/>
</dbReference>
<dbReference type="InterPro" id="IPR002921">
    <property type="entry name" value="Fungal_lipase-type"/>
</dbReference>
<dbReference type="Pfam" id="PF07725">
    <property type="entry name" value="LRR_3"/>
    <property type="match status" value="1"/>
</dbReference>
<evidence type="ECO:0000256" key="8">
    <source>
        <dbReference type="ARBA" id="ARBA00023242"/>
    </source>
</evidence>
<dbReference type="PRINTS" id="PR00364">
    <property type="entry name" value="DISEASERSIST"/>
</dbReference>
<keyword evidence="8" id="KW-0539">Nucleus</keyword>
<dbReference type="Gene3D" id="3.40.50.1820">
    <property type="entry name" value="alpha/beta hydrolase"/>
    <property type="match status" value="1"/>
</dbReference>
<protein>
    <recommendedName>
        <fullName evidence="9">ALOG domain-containing protein</fullName>
    </recommendedName>
</protein>
<gene>
    <name evidence="10" type="ORF">BRARA_H01012</name>
</gene>
<dbReference type="InterPro" id="IPR058192">
    <property type="entry name" value="WHD_ROQ1-like"/>
</dbReference>
<feature type="domain" description="ALOG" evidence="9">
    <location>
        <begin position="680"/>
        <end position="774"/>
    </location>
</feature>
<organism evidence="10 11">
    <name type="scientific">Brassica campestris</name>
    <name type="common">Field mustard</name>
    <dbReference type="NCBI Taxonomy" id="3711"/>
    <lineage>
        <taxon>Eukaryota</taxon>
        <taxon>Viridiplantae</taxon>
        <taxon>Streptophyta</taxon>
        <taxon>Embryophyta</taxon>
        <taxon>Tracheophyta</taxon>
        <taxon>Spermatophyta</taxon>
        <taxon>Magnoliopsida</taxon>
        <taxon>eudicotyledons</taxon>
        <taxon>Gunneridae</taxon>
        <taxon>Pentapetalae</taxon>
        <taxon>rosids</taxon>
        <taxon>malvids</taxon>
        <taxon>Brassicales</taxon>
        <taxon>Brassicaceae</taxon>
        <taxon>Brassiceae</taxon>
        <taxon>Brassica</taxon>
    </lineage>
</organism>
<dbReference type="InterPro" id="IPR000157">
    <property type="entry name" value="TIR_dom"/>
</dbReference>
<keyword evidence="5" id="KW-0677">Repeat</keyword>
<name>A0A397YGX5_BRACM</name>
<evidence type="ECO:0000313" key="11">
    <source>
        <dbReference type="Proteomes" id="UP000264353"/>
    </source>
</evidence>
<dbReference type="InterPro" id="IPR027417">
    <property type="entry name" value="P-loop_NTPase"/>
</dbReference>
<evidence type="ECO:0000256" key="6">
    <source>
        <dbReference type="ARBA" id="ARBA00022801"/>
    </source>
</evidence>
<dbReference type="EMBL" id="CM010635">
    <property type="protein sequence ID" value="RID50270.1"/>
    <property type="molecule type" value="Genomic_DNA"/>
</dbReference>
<dbReference type="InterPro" id="IPR032675">
    <property type="entry name" value="LRR_dom_sf"/>
</dbReference>
<dbReference type="InterPro" id="IPR029058">
    <property type="entry name" value="AB_hydrolase_fold"/>
</dbReference>
<dbReference type="GO" id="GO:0043531">
    <property type="term" value="F:ADP binding"/>
    <property type="evidence" value="ECO:0007669"/>
    <property type="project" value="InterPro"/>
</dbReference>
<keyword evidence="3" id="KW-0963">Cytoplasm</keyword>
<dbReference type="InterPro" id="IPR044603">
    <property type="entry name" value="SAG101-like"/>
</dbReference>
<dbReference type="Pfam" id="PF00931">
    <property type="entry name" value="NB-ARC"/>
    <property type="match status" value="1"/>
</dbReference>
<evidence type="ECO:0000313" key="10">
    <source>
        <dbReference type="EMBL" id="RID50270.1"/>
    </source>
</evidence>
<dbReference type="InterPro" id="IPR011713">
    <property type="entry name" value="Leu-rich_rpt_3"/>
</dbReference>